<dbReference type="AlphaFoldDB" id="A0A380MX70"/>
<dbReference type="GO" id="GO:0050566">
    <property type="term" value="F:asparaginyl-tRNA synthase (glutamine-hydrolyzing) activity"/>
    <property type="evidence" value="ECO:0007669"/>
    <property type="project" value="RHEA"/>
</dbReference>
<keyword evidence="2" id="KW-0808">Transferase</keyword>
<gene>
    <name evidence="1 2" type="primary">gatC</name>
    <name evidence="2" type="ORF">NCTC10717_01225</name>
</gene>
<dbReference type="EMBL" id="UHIA01000004">
    <property type="protein sequence ID" value="SUO96878.1"/>
    <property type="molecule type" value="Genomic_DNA"/>
</dbReference>
<dbReference type="InterPro" id="IPR036113">
    <property type="entry name" value="Asp/Glu-ADT_sf_sub_c"/>
</dbReference>
<dbReference type="Gene3D" id="1.10.20.60">
    <property type="entry name" value="Glu-tRNAGln amidotransferase C subunit, N-terminal domain"/>
    <property type="match status" value="1"/>
</dbReference>
<dbReference type="GO" id="GO:0006450">
    <property type="term" value="P:regulation of translational fidelity"/>
    <property type="evidence" value="ECO:0007669"/>
    <property type="project" value="InterPro"/>
</dbReference>
<dbReference type="Proteomes" id="UP000254575">
    <property type="component" value="Unassembled WGS sequence"/>
</dbReference>
<dbReference type="SUPFAM" id="SSF141000">
    <property type="entry name" value="Glu-tRNAGln amidotransferase C subunit"/>
    <property type="match status" value="1"/>
</dbReference>
<reference evidence="2 3" key="1">
    <citation type="submission" date="2018-06" db="EMBL/GenBank/DDBJ databases">
        <authorList>
            <consortium name="Pathogen Informatics"/>
            <person name="Doyle S."/>
        </authorList>
    </citation>
    <scope>NUCLEOTIDE SEQUENCE [LARGE SCALE GENOMIC DNA]</scope>
    <source>
        <strain evidence="2 3">NCTC10717</strain>
    </source>
</reference>
<evidence type="ECO:0000313" key="2">
    <source>
        <dbReference type="EMBL" id="SUO96878.1"/>
    </source>
</evidence>
<accession>A0A380MX70</accession>
<keyword evidence="1 2" id="KW-0436">Ligase</keyword>
<comment type="similarity">
    <text evidence="1">Belongs to the GatC family.</text>
</comment>
<dbReference type="GO" id="GO:0016740">
    <property type="term" value="F:transferase activity"/>
    <property type="evidence" value="ECO:0007669"/>
    <property type="project" value="UniProtKB-KW"/>
</dbReference>
<dbReference type="PANTHER" id="PTHR15004">
    <property type="entry name" value="GLUTAMYL-TRNA(GLN) AMIDOTRANSFERASE SUBUNIT C, MITOCHONDRIAL"/>
    <property type="match status" value="1"/>
</dbReference>
<dbReference type="NCBIfam" id="TIGR00135">
    <property type="entry name" value="gatC"/>
    <property type="match status" value="1"/>
</dbReference>
<keyword evidence="3" id="KW-1185">Reference proteome</keyword>
<name>A0A380MX70_9GAMM</name>
<protein>
    <recommendedName>
        <fullName evidence="1">Aspartyl/glutamyl-tRNA(Asn/Gln) amidotransferase subunit C</fullName>
        <shortName evidence="1">Asp/Glu-ADT subunit C</shortName>
        <ecNumber evidence="1">6.3.5.-</ecNumber>
    </recommendedName>
</protein>
<keyword evidence="1" id="KW-0547">Nucleotide-binding</keyword>
<dbReference type="GO" id="GO:0050567">
    <property type="term" value="F:glutaminyl-tRNA synthase (glutamine-hydrolyzing) activity"/>
    <property type="evidence" value="ECO:0007669"/>
    <property type="project" value="UniProtKB-UniRule"/>
</dbReference>
<dbReference type="GO" id="GO:0006412">
    <property type="term" value="P:translation"/>
    <property type="evidence" value="ECO:0007669"/>
    <property type="project" value="UniProtKB-UniRule"/>
</dbReference>
<keyword evidence="1" id="KW-0648">Protein biosynthesis</keyword>
<evidence type="ECO:0000256" key="1">
    <source>
        <dbReference type="HAMAP-Rule" id="MF_00122"/>
    </source>
</evidence>
<dbReference type="InterPro" id="IPR003837">
    <property type="entry name" value="GatC"/>
</dbReference>
<sequence>MNSLTPEIIEKTAKLAQLHISDEEKQALQADLAAIFPLFDALNKVEISALEPLAHPLDAKQRLRADQAVARDLLATIENNAPQFEDGFITVPKVIE</sequence>
<dbReference type="GO" id="GO:0070681">
    <property type="term" value="P:glutaminyl-tRNAGln biosynthesis via transamidation"/>
    <property type="evidence" value="ECO:0007669"/>
    <property type="project" value="TreeGrafter"/>
</dbReference>
<evidence type="ECO:0000313" key="3">
    <source>
        <dbReference type="Proteomes" id="UP000254575"/>
    </source>
</evidence>
<dbReference type="GO" id="GO:0005524">
    <property type="term" value="F:ATP binding"/>
    <property type="evidence" value="ECO:0007669"/>
    <property type="project" value="UniProtKB-KW"/>
</dbReference>
<comment type="subunit">
    <text evidence="1">Heterotrimer of A, B and C subunits.</text>
</comment>
<keyword evidence="1" id="KW-0067">ATP-binding</keyword>
<dbReference type="EC" id="6.3.5.-" evidence="1"/>
<comment type="function">
    <text evidence="1">Allows the formation of correctly charged Asn-tRNA(Asn) or Gln-tRNA(Gln) through the transamidation of misacylated Asp-tRNA(Asn) or Glu-tRNA(Gln) in organisms which lack either or both of asparaginyl-tRNA or glutaminyl-tRNA synthetases. The reaction takes place in the presence of glutamine and ATP through an activated phospho-Asp-tRNA(Asn) or phospho-Glu-tRNA(Gln).</text>
</comment>
<comment type="catalytic activity">
    <reaction evidence="1">
        <text>L-glutamyl-tRNA(Gln) + L-glutamine + ATP + H2O = L-glutaminyl-tRNA(Gln) + L-glutamate + ADP + phosphate + H(+)</text>
        <dbReference type="Rhea" id="RHEA:17521"/>
        <dbReference type="Rhea" id="RHEA-COMP:9681"/>
        <dbReference type="Rhea" id="RHEA-COMP:9684"/>
        <dbReference type="ChEBI" id="CHEBI:15377"/>
        <dbReference type="ChEBI" id="CHEBI:15378"/>
        <dbReference type="ChEBI" id="CHEBI:29985"/>
        <dbReference type="ChEBI" id="CHEBI:30616"/>
        <dbReference type="ChEBI" id="CHEBI:43474"/>
        <dbReference type="ChEBI" id="CHEBI:58359"/>
        <dbReference type="ChEBI" id="CHEBI:78520"/>
        <dbReference type="ChEBI" id="CHEBI:78521"/>
        <dbReference type="ChEBI" id="CHEBI:456216"/>
    </reaction>
</comment>
<proteinExistence type="inferred from homology"/>
<dbReference type="PANTHER" id="PTHR15004:SF0">
    <property type="entry name" value="GLUTAMYL-TRNA(GLN) AMIDOTRANSFERASE SUBUNIT C, MITOCHONDRIAL"/>
    <property type="match status" value="1"/>
</dbReference>
<dbReference type="OrthoDB" id="9794326at2"/>
<comment type="catalytic activity">
    <reaction evidence="1">
        <text>L-aspartyl-tRNA(Asn) + L-glutamine + ATP + H2O = L-asparaginyl-tRNA(Asn) + L-glutamate + ADP + phosphate + 2 H(+)</text>
        <dbReference type="Rhea" id="RHEA:14513"/>
        <dbReference type="Rhea" id="RHEA-COMP:9674"/>
        <dbReference type="Rhea" id="RHEA-COMP:9677"/>
        <dbReference type="ChEBI" id="CHEBI:15377"/>
        <dbReference type="ChEBI" id="CHEBI:15378"/>
        <dbReference type="ChEBI" id="CHEBI:29985"/>
        <dbReference type="ChEBI" id="CHEBI:30616"/>
        <dbReference type="ChEBI" id="CHEBI:43474"/>
        <dbReference type="ChEBI" id="CHEBI:58359"/>
        <dbReference type="ChEBI" id="CHEBI:78515"/>
        <dbReference type="ChEBI" id="CHEBI:78516"/>
        <dbReference type="ChEBI" id="CHEBI:456216"/>
    </reaction>
</comment>
<dbReference type="RefSeq" id="WP_115218458.1">
    <property type="nucleotide sequence ID" value="NZ_UHIA01000004.1"/>
</dbReference>
<dbReference type="Pfam" id="PF02686">
    <property type="entry name" value="GatC"/>
    <property type="match status" value="1"/>
</dbReference>
<dbReference type="HAMAP" id="MF_00122">
    <property type="entry name" value="GatC"/>
    <property type="match status" value="1"/>
</dbReference>
<organism evidence="2 3">
    <name type="scientific">Suttonella indologenes</name>
    <dbReference type="NCBI Taxonomy" id="13276"/>
    <lineage>
        <taxon>Bacteria</taxon>
        <taxon>Pseudomonadati</taxon>
        <taxon>Pseudomonadota</taxon>
        <taxon>Gammaproteobacteria</taxon>
        <taxon>Cardiobacteriales</taxon>
        <taxon>Cardiobacteriaceae</taxon>
        <taxon>Suttonella</taxon>
    </lineage>
</organism>